<evidence type="ECO:0000313" key="9">
    <source>
        <dbReference type="Proteomes" id="UP000237271"/>
    </source>
</evidence>
<dbReference type="GO" id="GO:0008270">
    <property type="term" value="F:zinc ion binding"/>
    <property type="evidence" value="ECO:0007669"/>
    <property type="project" value="UniProtKB-KW"/>
</dbReference>
<reference evidence="8 9" key="1">
    <citation type="journal article" date="2017" name="Genome Biol. Evol.">
        <title>Phytophthora megakarya and P. palmivora, closely related causal agents of cacao black pod rot, underwent increases in genome sizes and gene numbers by different mechanisms.</title>
        <authorList>
            <person name="Ali S.S."/>
            <person name="Shao J."/>
            <person name="Lary D.J."/>
            <person name="Kronmiller B."/>
            <person name="Shen D."/>
            <person name="Strem M.D."/>
            <person name="Amoako-Attah I."/>
            <person name="Akrofi A.Y."/>
            <person name="Begoude B.A."/>
            <person name="Ten Hoopen G.M."/>
            <person name="Coulibaly K."/>
            <person name="Kebe B.I."/>
            <person name="Melnick R.L."/>
            <person name="Guiltinan M.J."/>
            <person name="Tyler B.M."/>
            <person name="Meinhardt L.W."/>
            <person name="Bailey B.A."/>
        </authorList>
    </citation>
    <scope>NUCLEOTIDE SEQUENCE [LARGE SCALE GENOMIC DNA]</scope>
    <source>
        <strain evidence="9">sbr112.9</strain>
    </source>
</reference>
<organism evidence="8 9">
    <name type="scientific">Phytophthora palmivora</name>
    <dbReference type="NCBI Taxonomy" id="4796"/>
    <lineage>
        <taxon>Eukaryota</taxon>
        <taxon>Sar</taxon>
        <taxon>Stramenopiles</taxon>
        <taxon>Oomycota</taxon>
        <taxon>Peronosporomycetes</taxon>
        <taxon>Peronosporales</taxon>
        <taxon>Peronosporaceae</taxon>
        <taxon>Phytophthora</taxon>
    </lineage>
</organism>
<keyword evidence="5" id="KW-0539">Nucleus</keyword>
<dbReference type="InterPro" id="IPR012935">
    <property type="entry name" value="NuBaID_N"/>
</dbReference>
<dbReference type="InterPro" id="IPR013909">
    <property type="entry name" value="NuBaID_C"/>
</dbReference>
<dbReference type="GO" id="GO:0016787">
    <property type="term" value="F:hydrolase activity"/>
    <property type="evidence" value="ECO:0007669"/>
    <property type="project" value="UniProtKB-KW"/>
</dbReference>
<dbReference type="EMBL" id="NCKW01004933">
    <property type="protein sequence ID" value="POM74095.1"/>
    <property type="molecule type" value="Genomic_DNA"/>
</dbReference>
<keyword evidence="2" id="KW-0479">Metal-binding</keyword>
<evidence type="ECO:0000256" key="2">
    <source>
        <dbReference type="ARBA" id="ARBA00022723"/>
    </source>
</evidence>
<dbReference type="OrthoDB" id="614844at2759"/>
<dbReference type="AlphaFoldDB" id="A0A2P4Y8F5"/>
<dbReference type="GO" id="GO:0005634">
    <property type="term" value="C:nucleus"/>
    <property type="evidence" value="ECO:0007669"/>
    <property type="project" value="UniProtKB-SubCell"/>
</dbReference>
<proteinExistence type="predicted"/>
<keyword evidence="8" id="KW-0378">Hydrolase</keyword>
<keyword evidence="3" id="KW-0863">Zinc-finger</keyword>
<evidence type="ECO:0000256" key="3">
    <source>
        <dbReference type="ARBA" id="ARBA00022771"/>
    </source>
</evidence>
<comment type="subcellular location">
    <subcellularLocation>
        <location evidence="1">Nucleus</location>
    </subcellularLocation>
</comment>
<dbReference type="PANTHER" id="PTHR15835:SF6">
    <property type="entry name" value="ZINC FINGER C3HC-TYPE PROTEIN 1"/>
    <property type="match status" value="1"/>
</dbReference>
<keyword evidence="9" id="KW-1185">Reference proteome</keyword>
<protein>
    <submittedName>
        <fullName evidence="8">P-loop containing nucleoside triphosphate hydrolase</fullName>
    </submittedName>
</protein>
<evidence type="ECO:0000256" key="5">
    <source>
        <dbReference type="ARBA" id="ARBA00023242"/>
    </source>
</evidence>
<evidence type="ECO:0000256" key="1">
    <source>
        <dbReference type="ARBA" id="ARBA00004123"/>
    </source>
</evidence>
<keyword evidence="4" id="KW-0862">Zinc</keyword>
<sequence length="389" mass="43556">MKTLLAAWDDATAPLDARVREDPLLFAPESEVIASSRVKRLKGPESERTRDLCRPWDHADFLTRVSSFSIASWFAKPDVINAFECARHGWRNSAPDQLYCNCCNQFLCFKIDDKLSEAGALKVAIVFAGQLVTGHTQLCPWRGNPSPEAFTTLPIATKRQVYEIFLSRLEEDVARMQQDVELQNGMRNVRIDDAVITMALKEASAEDGTSVLDLVTFAAKLSTKISQTNDSPVDSEALATAAFFIISGWRFNENDGDQLSIVRCESCNRSWQAFPETVNKEGDEETEPPAKRLRTDTTRIVDLLSQHRHFCPWVTGRQSTGVSDYGEIDSELWDFVKLPGWKQYAQSLFYLGNPEHTAIAVAFDSSDSTDTRVHDPVQALETIRAVLGI</sequence>
<evidence type="ECO:0000259" key="7">
    <source>
        <dbReference type="Pfam" id="PF08600"/>
    </source>
</evidence>
<dbReference type="Pfam" id="PF07967">
    <property type="entry name" value="zf-C3HC"/>
    <property type="match status" value="1"/>
</dbReference>
<dbReference type="PANTHER" id="PTHR15835">
    <property type="entry name" value="NUCLEAR-INTERACTING PARTNER OF ALK"/>
    <property type="match status" value="1"/>
</dbReference>
<gene>
    <name evidence="8" type="ORF">PHPALM_8986</name>
</gene>
<evidence type="ECO:0000256" key="4">
    <source>
        <dbReference type="ARBA" id="ARBA00022833"/>
    </source>
</evidence>
<feature type="domain" description="C3HC-type" evidence="6">
    <location>
        <begin position="55"/>
        <end position="176"/>
    </location>
</feature>
<accession>A0A2P4Y8F5</accession>
<name>A0A2P4Y8F5_9STRA</name>
<evidence type="ECO:0000313" key="8">
    <source>
        <dbReference type="EMBL" id="POM74095.1"/>
    </source>
</evidence>
<evidence type="ECO:0000259" key="6">
    <source>
        <dbReference type="Pfam" id="PF07967"/>
    </source>
</evidence>
<dbReference type="Pfam" id="PF08600">
    <property type="entry name" value="NuBaID_C"/>
    <property type="match status" value="1"/>
</dbReference>
<feature type="domain" description="NuBaID C-terminal" evidence="7">
    <location>
        <begin position="245"/>
        <end position="325"/>
    </location>
</feature>
<dbReference type="Proteomes" id="UP000237271">
    <property type="component" value="Unassembled WGS sequence"/>
</dbReference>
<comment type="caution">
    <text evidence="8">The sequence shown here is derived from an EMBL/GenBank/DDBJ whole genome shotgun (WGS) entry which is preliminary data.</text>
</comment>